<dbReference type="GO" id="GO:0009247">
    <property type="term" value="P:glycolipid biosynthetic process"/>
    <property type="evidence" value="ECO:0007669"/>
    <property type="project" value="TreeGrafter"/>
</dbReference>
<name>A0A8H4R259_9AGAR</name>
<dbReference type="GO" id="GO:0005886">
    <property type="term" value="C:plasma membrane"/>
    <property type="evidence" value="ECO:0007669"/>
    <property type="project" value="TreeGrafter"/>
</dbReference>
<proteinExistence type="inferred from homology"/>
<organism evidence="3 4">
    <name type="scientific">Agrocybe pediades</name>
    <dbReference type="NCBI Taxonomy" id="84607"/>
    <lineage>
        <taxon>Eukaryota</taxon>
        <taxon>Fungi</taxon>
        <taxon>Dikarya</taxon>
        <taxon>Basidiomycota</taxon>
        <taxon>Agaricomycotina</taxon>
        <taxon>Agaricomycetes</taxon>
        <taxon>Agaricomycetidae</taxon>
        <taxon>Agaricales</taxon>
        <taxon>Agaricineae</taxon>
        <taxon>Strophariaceae</taxon>
        <taxon>Agrocybe</taxon>
    </lineage>
</organism>
<dbReference type="AlphaFoldDB" id="A0A8H4R259"/>
<dbReference type="InterPro" id="IPR051276">
    <property type="entry name" value="Saccharopine_DH-like_oxidrdct"/>
</dbReference>
<dbReference type="Gene3D" id="3.40.50.720">
    <property type="entry name" value="NAD(P)-binding Rossmann-like Domain"/>
    <property type="match status" value="1"/>
</dbReference>
<evidence type="ECO:0000259" key="2">
    <source>
        <dbReference type="Pfam" id="PF03435"/>
    </source>
</evidence>
<feature type="domain" description="Saccharopine dehydrogenase NADP binding" evidence="2">
    <location>
        <begin position="7"/>
        <end position="113"/>
    </location>
</feature>
<dbReference type="InterPro" id="IPR036291">
    <property type="entry name" value="NAD(P)-bd_dom_sf"/>
</dbReference>
<evidence type="ECO:0000313" key="3">
    <source>
        <dbReference type="EMBL" id="KAF4621048.1"/>
    </source>
</evidence>
<dbReference type="PANTHER" id="PTHR12286:SF5">
    <property type="entry name" value="SACCHAROPINE DEHYDROGENASE-LIKE OXIDOREDUCTASE"/>
    <property type="match status" value="1"/>
</dbReference>
<dbReference type="PANTHER" id="PTHR12286">
    <property type="entry name" value="SACCHAROPINE DEHYDROGENASE-LIKE OXIDOREDUCTASE"/>
    <property type="match status" value="1"/>
</dbReference>
<dbReference type="EMBL" id="JAACJL010000015">
    <property type="protein sequence ID" value="KAF4621048.1"/>
    <property type="molecule type" value="Genomic_DNA"/>
</dbReference>
<sequence length="450" mass="48966">MSDKTDILVLGATGFTGGLITRYLSSHPQREHFTLAVGARSPQKLQKLIQEHSLPSSVKIVKVDVTKDDEIEAAVRGTRVVINTVGPYWTWGTPVVRACIRNGVHYVDLTGETAWIRKIIIEMDYFATKTGAIIVPACGFDSMPSDISAWLANKTLKSIPPALNDQYLNLGTSLTAHRFKGGISGGTIASFMTLLEQTPKSNRRESALPYVLSPFVGLRSPPLRLLYNLAVPGAKKLQGALFVMAPPNRAVVQRTFGLLEMEQKYAKDKLQARKSAYGPDFCYDEFMVTSSTLHAVTLVASIIIGFGMMMIKPVREIAKKFLPQSGSGPSEDVMQKGFIKSVNISTSDSFPATKVQTVIKGKGDPGYLLTSIMISEAALCFLLPPASKSSTLKPGSINDNTHTFTDLARRGGILTPMSAFGDQLIQRLEDTGRFEFSSSVVGDVKQKKVA</sequence>
<gene>
    <name evidence="3" type="ORF">D9613_000958</name>
</gene>
<comment type="similarity">
    <text evidence="1">Belongs to the saccharopine dehydrogenase family.</text>
</comment>
<comment type="caution">
    <text evidence="3">The sequence shown here is derived from an EMBL/GenBank/DDBJ whole genome shotgun (WGS) entry which is preliminary data.</text>
</comment>
<accession>A0A8H4R259</accession>
<protein>
    <recommendedName>
        <fullName evidence="2">Saccharopine dehydrogenase NADP binding domain-containing protein</fullName>
    </recommendedName>
</protein>
<dbReference type="SUPFAM" id="SSF51735">
    <property type="entry name" value="NAD(P)-binding Rossmann-fold domains"/>
    <property type="match status" value="1"/>
</dbReference>
<evidence type="ECO:0000256" key="1">
    <source>
        <dbReference type="ARBA" id="ARBA00038048"/>
    </source>
</evidence>
<dbReference type="InterPro" id="IPR005097">
    <property type="entry name" value="Sacchrp_dh_NADP-bd"/>
</dbReference>
<dbReference type="GO" id="GO:0005811">
    <property type="term" value="C:lipid droplet"/>
    <property type="evidence" value="ECO:0007669"/>
    <property type="project" value="TreeGrafter"/>
</dbReference>
<dbReference type="Pfam" id="PF03435">
    <property type="entry name" value="Sacchrp_dh_NADP"/>
    <property type="match status" value="1"/>
</dbReference>
<dbReference type="Proteomes" id="UP000521872">
    <property type="component" value="Unassembled WGS sequence"/>
</dbReference>
<dbReference type="GO" id="GO:0005739">
    <property type="term" value="C:mitochondrion"/>
    <property type="evidence" value="ECO:0007669"/>
    <property type="project" value="TreeGrafter"/>
</dbReference>
<keyword evidence="4" id="KW-1185">Reference proteome</keyword>
<reference evidence="3 4" key="1">
    <citation type="submission" date="2019-12" db="EMBL/GenBank/DDBJ databases">
        <authorList>
            <person name="Floudas D."/>
            <person name="Bentzer J."/>
            <person name="Ahren D."/>
            <person name="Johansson T."/>
            <person name="Persson P."/>
            <person name="Tunlid A."/>
        </authorList>
    </citation>
    <scope>NUCLEOTIDE SEQUENCE [LARGE SCALE GENOMIC DNA]</scope>
    <source>
        <strain evidence="3 4">CBS 102.39</strain>
    </source>
</reference>
<evidence type="ECO:0000313" key="4">
    <source>
        <dbReference type="Proteomes" id="UP000521872"/>
    </source>
</evidence>